<feature type="chain" id="PRO_5030787557" evidence="1">
    <location>
        <begin position="19"/>
        <end position="270"/>
    </location>
</feature>
<organism evidence="2 3">
    <name type="scientific">Rheinheimera lutimaris</name>
    <dbReference type="NCBI Taxonomy" id="2740584"/>
    <lineage>
        <taxon>Bacteria</taxon>
        <taxon>Pseudomonadati</taxon>
        <taxon>Pseudomonadota</taxon>
        <taxon>Gammaproteobacteria</taxon>
        <taxon>Chromatiales</taxon>
        <taxon>Chromatiaceae</taxon>
        <taxon>Rheinheimera</taxon>
    </lineage>
</organism>
<comment type="caution">
    <text evidence="2">The sequence shown here is derived from an EMBL/GenBank/DDBJ whole genome shotgun (WGS) entry which is preliminary data.</text>
</comment>
<sequence length="270" mass="30244">MLTVLPLLSVLSAVPALANSYSTSEKRTLQSAISSALHSAEVSKYYLQCKELPAEGEPSVSVTDKQHHRLQTLLQEKVHSNDVEKLLQADAKLTHNVRRGITEPKDCSDSKAYLALLDNYELALFSLEIAMPLSKPIANAATTRSRQASAQRNELNQLIARSNSIALVSVSDKQLLSPVQQANFLHPDYQGRYIFKVEQGWNNSLPNYMGMHIFVAEAELSKTAKQWLVFLDKNNHFIKAIALDNADSYLAALQDPHWRFDVHGNLHRNK</sequence>
<dbReference type="AlphaFoldDB" id="A0A7Y5AU86"/>
<feature type="signal peptide" evidence="1">
    <location>
        <begin position="1"/>
        <end position="18"/>
    </location>
</feature>
<evidence type="ECO:0000256" key="1">
    <source>
        <dbReference type="SAM" id="SignalP"/>
    </source>
</evidence>
<gene>
    <name evidence="2" type="ORF">HRH59_17995</name>
</gene>
<keyword evidence="1" id="KW-0732">Signal</keyword>
<dbReference type="Proteomes" id="UP000523161">
    <property type="component" value="Unassembled WGS sequence"/>
</dbReference>
<reference evidence="2 3" key="1">
    <citation type="submission" date="2020-06" db="EMBL/GenBank/DDBJ databases">
        <title>Rheinheimera sp. nov., a marine bacterium isolated from coastal.</title>
        <authorList>
            <person name="Yu Q."/>
            <person name="Qi Y."/>
            <person name="Pu J."/>
        </authorList>
    </citation>
    <scope>NUCLEOTIDE SEQUENCE [LARGE SCALE GENOMIC DNA]</scope>
    <source>
        <strain evidence="2 3">YQF-2</strain>
    </source>
</reference>
<evidence type="ECO:0000313" key="2">
    <source>
        <dbReference type="EMBL" id="NRQ44434.1"/>
    </source>
</evidence>
<accession>A0A7Y5AU86</accession>
<dbReference type="EMBL" id="JABSOD010000030">
    <property type="protein sequence ID" value="NRQ44434.1"/>
    <property type="molecule type" value="Genomic_DNA"/>
</dbReference>
<name>A0A7Y5AU86_9GAMM</name>
<keyword evidence="3" id="KW-1185">Reference proteome</keyword>
<protein>
    <submittedName>
        <fullName evidence="2">Uncharacterized protein</fullName>
    </submittedName>
</protein>
<proteinExistence type="predicted"/>
<evidence type="ECO:0000313" key="3">
    <source>
        <dbReference type="Proteomes" id="UP000523161"/>
    </source>
</evidence>
<dbReference type="RefSeq" id="WP_173502660.1">
    <property type="nucleotide sequence ID" value="NZ_JABSOD010000030.1"/>
</dbReference>